<evidence type="ECO:0000256" key="4">
    <source>
        <dbReference type="ARBA" id="ARBA00022490"/>
    </source>
</evidence>
<dbReference type="Proteomes" id="UP000245133">
    <property type="component" value="Unassembled WGS sequence"/>
</dbReference>
<sequence length="384" mass="41878">MKYPLGFYSFGKNIGIKDSTLDFAVVYSDVPCKAAAVFTKNNFPGAPIIVGREHIRDGQLQALVINSKNSNVATGELGIEHSRQICAAIAQSLNIKKEDVLPSSTGVIGVPLPIEKILTACKSAKENLQPGNLDQVAEAIMTTDTRRKIATREIQYQGKTGVLYGIAKGAGMIEPNMATMLSYIFSDFLPESDDLYGILKNAVDKSYNCISIDSDTSTSDTVVLMCSGKLGKIPDALFYKNLEEIAIELSKKIARDGEGASKLIECTISKARDEIQARKIGKSVINSPLIKTAIYGGDPNWGRFVMAVGKVFDEPIPYESLQIYLGGISVKGADATTKERLAEYLKSNEEVKILIQLGTGDVEKTFWTCDFTEGYIKENAYYTT</sequence>
<evidence type="ECO:0000256" key="8">
    <source>
        <dbReference type="ARBA" id="ARBA00022813"/>
    </source>
</evidence>
<comment type="similarity">
    <text evidence="2 10">Belongs to the ArgJ family.</text>
</comment>
<feature type="site" description="Cleavage; by autolysis" evidence="10">
    <location>
        <begin position="178"/>
        <end position="179"/>
    </location>
</feature>
<dbReference type="GO" id="GO:0006592">
    <property type="term" value="P:ornithine biosynthetic process"/>
    <property type="evidence" value="ECO:0007669"/>
    <property type="project" value="TreeGrafter"/>
</dbReference>
<dbReference type="EMBL" id="BFBB01000008">
    <property type="protein sequence ID" value="GBF51548.1"/>
    <property type="molecule type" value="Genomic_DNA"/>
</dbReference>
<reference evidence="11 12" key="1">
    <citation type="submission" date="2018-02" db="EMBL/GenBank/DDBJ databases">
        <title>Novel Leptospira species isolated from soil and water in Japan.</title>
        <authorList>
            <person name="Nakao R."/>
            <person name="Masuzawa T."/>
        </authorList>
    </citation>
    <scope>NUCLEOTIDE SEQUENCE [LARGE SCALE GENOMIC DNA]</scope>
    <source>
        <strain evidence="11 12">YH101</strain>
    </source>
</reference>
<dbReference type="NCBIfam" id="TIGR00120">
    <property type="entry name" value="ArgJ"/>
    <property type="match status" value="1"/>
</dbReference>
<dbReference type="UniPathway" id="UPA00068">
    <property type="reaction ID" value="UER00106"/>
</dbReference>
<evidence type="ECO:0000256" key="7">
    <source>
        <dbReference type="ARBA" id="ARBA00022679"/>
    </source>
</evidence>
<comment type="function">
    <text evidence="10">Catalyzes two activities which are involved in the cyclic version of arginine biosynthesis: the synthesis of N-acetylglutamate from glutamate and acetyl-CoA as the acetyl donor, and of ornithine by transacetylation between N(2)-acetylornithine and glutamate.</text>
</comment>
<feature type="binding site" evidence="10">
    <location>
        <position position="142"/>
    </location>
    <ligand>
        <name>substrate</name>
    </ligand>
</feature>
<dbReference type="Gene3D" id="3.10.20.340">
    <property type="entry name" value="ArgJ beta chain, C-terminal domain"/>
    <property type="match status" value="1"/>
</dbReference>
<evidence type="ECO:0000256" key="9">
    <source>
        <dbReference type="ARBA" id="ARBA00023315"/>
    </source>
</evidence>
<evidence type="ECO:0000256" key="6">
    <source>
        <dbReference type="ARBA" id="ARBA00022605"/>
    </source>
</evidence>
<keyword evidence="12" id="KW-1185">Reference proteome</keyword>
<comment type="subcellular location">
    <subcellularLocation>
        <location evidence="1 10">Cytoplasm</location>
    </subcellularLocation>
</comment>
<dbReference type="GO" id="GO:0004358">
    <property type="term" value="F:L-glutamate N-acetyltransferase activity, acting on acetyl-L-ornithine as donor"/>
    <property type="evidence" value="ECO:0007669"/>
    <property type="project" value="UniProtKB-UniRule"/>
</dbReference>
<comment type="catalytic activity">
    <reaction evidence="10">
        <text>N(2)-acetyl-L-ornithine + L-glutamate = N-acetyl-L-glutamate + L-ornithine</text>
        <dbReference type="Rhea" id="RHEA:15349"/>
        <dbReference type="ChEBI" id="CHEBI:29985"/>
        <dbReference type="ChEBI" id="CHEBI:44337"/>
        <dbReference type="ChEBI" id="CHEBI:46911"/>
        <dbReference type="ChEBI" id="CHEBI:57805"/>
        <dbReference type="EC" id="2.3.1.35"/>
    </reaction>
</comment>
<evidence type="ECO:0000256" key="2">
    <source>
        <dbReference type="ARBA" id="ARBA00006774"/>
    </source>
</evidence>
<dbReference type="EC" id="2.3.1.35" evidence="10"/>
<dbReference type="InterPro" id="IPR002813">
    <property type="entry name" value="Arg_biosynth_ArgJ"/>
</dbReference>
<dbReference type="OrthoDB" id="9804242at2"/>
<keyword evidence="6 10" id="KW-0028">Amino-acid biosynthesis</keyword>
<comment type="catalytic activity">
    <reaction evidence="10">
        <text>L-glutamate + acetyl-CoA = N-acetyl-L-glutamate + CoA + H(+)</text>
        <dbReference type="Rhea" id="RHEA:24292"/>
        <dbReference type="ChEBI" id="CHEBI:15378"/>
        <dbReference type="ChEBI" id="CHEBI:29985"/>
        <dbReference type="ChEBI" id="CHEBI:44337"/>
        <dbReference type="ChEBI" id="CHEBI:57287"/>
        <dbReference type="ChEBI" id="CHEBI:57288"/>
        <dbReference type="EC" id="2.3.1.1"/>
    </reaction>
</comment>
<feature type="binding site" evidence="10">
    <location>
        <position position="379"/>
    </location>
    <ligand>
        <name>substrate</name>
    </ligand>
</feature>
<feature type="active site" description="Nucleophile" evidence="10">
    <location>
        <position position="179"/>
    </location>
</feature>
<feature type="chain" id="PRO_5023314560" description="Arginine biosynthesis bifunctional protein ArgJ alpha chain" evidence="10">
    <location>
        <begin position="1"/>
        <end position="178"/>
    </location>
</feature>
<dbReference type="GO" id="GO:0006526">
    <property type="term" value="P:L-arginine biosynthetic process"/>
    <property type="evidence" value="ECO:0007669"/>
    <property type="project" value="UniProtKB-UniRule"/>
</dbReference>
<dbReference type="PANTHER" id="PTHR23100:SF0">
    <property type="entry name" value="ARGININE BIOSYNTHESIS BIFUNCTIONAL PROTEIN ARGJ, MITOCHONDRIAL"/>
    <property type="match status" value="1"/>
</dbReference>
<dbReference type="GO" id="GO:0005737">
    <property type="term" value="C:cytoplasm"/>
    <property type="evidence" value="ECO:0007669"/>
    <property type="project" value="UniProtKB-SubCell"/>
</dbReference>
<evidence type="ECO:0000313" key="11">
    <source>
        <dbReference type="EMBL" id="GBF51548.1"/>
    </source>
</evidence>
<dbReference type="Gene3D" id="3.60.70.12">
    <property type="entry name" value="L-amino peptidase D-ALA esterase/amidase"/>
    <property type="match status" value="1"/>
</dbReference>
<dbReference type="AlphaFoldDB" id="A0A2P2E3T0"/>
<dbReference type="FunFam" id="3.10.20.340:FF:000003">
    <property type="entry name" value="Arginine biosynthesis bifunctional protein ArgJ"/>
    <property type="match status" value="1"/>
</dbReference>
<keyword evidence="5 10" id="KW-0055">Arginine biosynthesis</keyword>
<evidence type="ECO:0000256" key="1">
    <source>
        <dbReference type="ARBA" id="ARBA00004496"/>
    </source>
</evidence>
<dbReference type="EC" id="2.3.1.1" evidence="10"/>
<protein>
    <recommendedName>
        <fullName evidence="10">Arginine biosynthesis bifunctional protein ArgJ</fullName>
    </recommendedName>
    <domain>
        <recommendedName>
            <fullName evidence="10">Glutamate N-acetyltransferase</fullName>
            <ecNumber evidence="10">2.3.1.35</ecNumber>
        </recommendedName>
        <alternativeName>
            <fullName evidence="10">Ornithine acetyltransferase</fullName>
            <shortName evidence="10">OATase</shortName>
        </alternativeName>
        <alternativeName>
            <fullName evidence="10">Ornithine transacetylase</fullName>
        </alternativeName>
    </domain>
    <domain>
        <recommendedName>
            <fullName evidence="10">Amino-acid acetyltransferase</fullName>
            <ecNumber evidence="10">2.3.1.1</ecNumber>
        </recommendedName>
        <alternativeName>
            <fullName evidence="10">N-acetylglutamate synthase</fullName>
            <shortName evidence="10">AGSase</shortName>
        </alternativeName>
    </domain>
    <component>
        <recommendedName>
            <fullName evidence="10">Arginine biosynthesis bifunctional protein ArgJ alpha chain</fullName>
        </recommendedName>
    </component>
    <component>
        <recommendedName>
            <fullName evidence="10">Arginine biosynthesis bifunctional protein ArgJ beta chain</fullName>
        </recommendedName>
    </component>
</protein>
<keyword evidence="4 10" id="KW-0963">Cytoplasm</keyword>
<dbReference type="InterPro" id="IPR042195">
    <property type="entry name" value="ArgJ_beta_C"/>
</dbReference>
<name>A0A2P2E3T0_9LEPT</name>
<feature type="binding site" evidence="10">
    <location>
        <position position="384"/>
    </location>
    <ligand>
        <name>substrate</name>
    </ligand>
</feature>
<evidence type="ECO:0000256" key="10">
    <source>
        <dbReference type="HAMAP-Rule" id="MF_01106"/>
    </source>
</evidence>
<dbReference type="HAMAP" id="MF_01106">
    <property type="entry name" value="ArgJ"/>
    <property type="match status" value="1"/>
</dbReference>
<dbReference type="CDD" id="cd02152">
    <property type="entry name" value="OAT"/>
    <property type="match status" value="1"/>
</dbReference>
<dbReference type="SUPFAM" id="SSF56266">
    <property type="entry name" value="DmpA/ArgJ-like"/>
    <property type="match status" value="1"/>
</dbReference>
<dbReference type="Pfam" id="PF01960">
    <property type="entry name" value="ArgJ"/>
    <property type="match status" value="1"/>
</dbReference>
<feature type="chain" id="PRO_5023314561" description="Arginine biosynthesis bifunctional protein ArgJ beta chain" evidence="10">
    <location>
        <begin position="179"/>
        <end position="384"/>
    </location>
</feature>
<proteinExistence type="inferred from homology"/>
<dbReference type="InterPro" id="IPR016117">
    <property type="entry name" value="ArgJ-like_dom_sf"/>
</dbReference>
<comment type="pathway">
    <text evidence="10">Amino-acid biosynthesis; L-arginine biosynthesis; L-ornithine and N-acetyl-L-glutamate from L-glutamate and N(2)-acetyl-L-ornithine (cyclic): step 1/1.</text>
</comment>
<feature type="binding site" evidence="10">
    <location>
        <position position="179"/>
    </location>
    <ligand>
        <name>substrate</name>
    </ligand>
</feature>
<keyword evidence="10" id="KW-0511">Multifunctional enzyme</keyword>
<dbReference type="RefSeq" id="WP_108977873.1">
    <property type="nucleotide sequence ID" value="NZ_BFBB01000008.1"/>
</dbReference>
<evidence type="ECO:0000256" key="5">
    <source>
        <dbReference type="ARBA" id="ARBA00022571"/>
    </source>
</evidence>
<dbReference type="FunFam" id="3.60.70.12:FF:000001">
    <property type="entry name" value="Arginine biosynthesis bifunctional protein ArgJ, chloroplastic"/>
    <property type="match status" value="1"/>
</dbReference>
<keyword evidence="9 10" id="KW-0012">Acyltransferase</keyword>
<evidence type="ECO:0000256" key="3">
    <source>
        <dbReference type="ARBA" id="ARBA00011475"/>
    </source>
</evidence>
<feature type="binding site" evidence="10">
    <location>
        <position position="168"/>
    </location>
    <ligand>
        <name>substrate</name>
    </ligand>
</feature>
<evidence type="ECO:0000313" key="12">
    <source>
        <dbReference type="Proteomes" id="UP000245133"/>
    </source>
</evidence>
<dbReference type="PANTHER" id="PTHR23100">
    <property type="entry name" value="ARGININE BIOSYNTHESIS BIFUNCTIONAL PROTEIN ARGJ"/>
    <property type="match status" value="1"/>
</dbReference>
<dbReference type="GO" id="GO:0004042">
    <property type="term" value="F:L-glutamate N-acetyltransferase activity"/>
    <property type="evidence" value="ECO:0007669"/>
    <property type="project" value="UniProtKB-UniRule"/>
</dbReference>
<keyword evidence="7 10" id="KW-0808">Transferase</keyword>
<feature type="binding site" evidence="10">
    <location>
        <position position="258"/>
    </location>
    <ligand>
        <name>substrate</name>
    </ligand>
</feature>
<comment type="pathway">
    <text evidence="10">Amino-acid biosynthesis; L-arginine biosynthesis; N(2)-acetyl-L-ornithine from L-glutamate: step 1/4.</text>
</comment>
<feature type="site" description="Involved in the stabilization of negative charge on the oxyanion by the formation of the oxyanion hole" evidence="10">
    <location>
        <position position="106"/>
    </location>
</feature>
<keyword evidence="8 10" id="KW-0068">Autocatalytic cleavage</keyword>
<gene>
    <name evidence="10 11" type="primary">argJ</name>
    <name evidence="11" type="ORF">LPTSP4_30860</name>
</gene>
<accession>A0A2P2E3T0</accession>
<organism evidence="11 12">
    <name type="scientific">Leptospira ryugenii</name>
    <dbReference type="NCBI Taxonomy" id="1917863"/>
    <lineage>
        <taxon>Bacteria</taxon>
        <taxon>Pseudomonadati</taxon>
        <taxon>Spirochaetota</taxon>
        <taxon>Spirochaetia</taxon>
        <taxon>Leptospirales</taxon>
        <taxon>Leptospiraceae</taxon>
        <taxon>Leptospira</taxon>
    </lineage>
</organism>
<dbReference type="NCBIfam" id="NF003802">
    <property type="entry name" value="PRK05388.1"/>
    <property type="match status" value="1"/>
</dbReference>
<comment type="caution">
    <text evidence="11">The sequence shown here is derived from an EMBL/GenBank/DDBJ whole genome shotgun (WGS) entry which is preliminary data.</text>
</comment>
<feature type="site" description="Involved in the stabilization of negative charge on the oxyanion by the formation of the oxyanion hole" evidence="10">
    <location>
        <position position="105"/>
    </location>
</feature>
<comment type="subunit">
    <text evidence="3 10">Heterotetramer of two alpha and two beta chains.</text>
</comment>